<feature type="transmembrane region" description="Helical" evidence="3">
    <location>
        <begin position="126"/>
        <end position="152"/>
    </location>
</feature>
<evidence type="ECO:0000313" key="4">
    <source>
        <dbReference type="EMBL" id="GGE20842.1"/>
    </source>
</evidence>
<feature type="transmembrane region" description="Helical" evidence="3">
    <location>
        <begin position="172"/>
        <end position="198"/>
    </location>
</feature>
<proteinExistence type="inferred from homology"/>
<keyword evidence="4" id="KW-0966">Cell projection</keyword>
<dbReference type="Proteomes" id="UP000635071">
    <property type="component" value="Unassembled WGS sequence"/>
</dbReference>
<dbReference type="Pfam" id="PF01312">
    <property type="entry name" value="Bac_export_2"/>
    <property type="match status" value="1"/>
</dbReference>
<dbReference type="SUPFAM" id="SSF160544">
    <property type="entry name" value="EscU C-terminal domain-like"/>
    <property type="match status" value="1"/>
</dbReference>
<comment type="caution">
    <text evidence="4">The sequence shown here is derived from an EMBL/GenBank/DDBJ whole genome shotgun (WGS) entry which is preliminary data.</text>
</comment>
<keyword evidence="3" id="KW-0472">Membrane</keyword>
<dbReference type="PANTHER" id="PTHR30531">
    <property type="entry name" value="FLAGELLAR BIOSYNTHETIC PROTEIN FLHB"/>
    <property type="match status" value="1"/>
</dbReference>
<dbReference type="AlphaFoldDB" id="A0A917ECJ8"/>
<dbReference type="PANTHER" id="PTHR30531:SF12">
    <property type="entry name" value="FLAGELLAR BIOSYNTHETIC PROTEIN FLHB"/>
    <property type="match status" value="1"/>
</dbReference>
<keyword evidence="4" id="KW-0969">Cilium</keyword>
<dbReference type="RefSeq" id="WP_188764040.1">
    <property type="nucleotide sequence ID" value="NZ_BMJM01000014.1"/>
</dbReference>
<keyword evidence="5" id="KW-1185">Reference proteome</keyword>
<keyword evidence="3" id="KW-1133">Transmembrane helix</keyword>
<dbReference type="GO" id="GO:0005886">
    <property type="term" value="C:plasma membrane"/>
    <property type="evidence" value="ECO:0007669"/>
    <property type="project" value="TreeGrafter"/>
</dbReference>
<dbReference type="InterPro" id="IPR029025">
    <property type="entry name" value="T3SS_substrate_exporter_C"/>
</dbReference>
<feature type="region of interest" description="Disordered" evidence="2">
    <location>
        <begin position="1"/>
        <end position="24"/>
    </location>
</feature>
<evidence type="ECO:0000256" key="2">
    <source>
        <dbReference type="SAM" id="MobiDB-lite"/>
    </source>
</evidence>
<dbReference type="Gene3D" id="3.40.1690.10">
    <property type="entry name" value="secretion proteins EscU"/>
    <property type="match status" value="1"/>
</dbReference>
<protein>
    <submittedName>
        <fullName evidence="4">Flagellar biosynthesis protein FlhB</fullName>
    </submittedName>
</protein>
<dbReference type="PRINTS" id="PR00950">
    <property type="entry name" value="TYPE3IMSPROT"/>
</dbReference>
<accession>A0A917ECJ8</accession>
<evidence type="ECO:0000313" key="5">
    <source>
        <dbReference type="Proteomes" id="UP000635071"/>
    </source>
</evidence>
<keyword evidence="3" id="KW-0812">Transmembrane</keyword>
<gene>
    <name evidence="4" type="ORF">GCM10011529_29330</name>
</gene>
<name>A0A917ECJ8_9SPHN</name>
<comment type="similarity">
    <text evidence="1">Belongs to the type III secretion exporter family.</text>
</comment>
<dbReference type="EMBL" id="BMJM01000014">
    <property type="protein sequence ID" value="GGE20842.1"/>
    <property type="molecule type" value="Genomic_DNA"/>
</dbReference>
<evidence type="ECO:0000256" key="1">
    <source>
        <dbReference type="ARBA" id="ARBA00010690"/>
    </source>
</evidence>
<evidence type="ECO:0000256" key="3">
    <source>
        <dbReference type="SAM" id="Phobius"/>
    </source>
</evidence>
<sequence>MSDAEKTLPATPRRREEARKQGNVWQPRELGPAVAVGVAALAAMMMGPGLWGALGGYLSAALAVPMEGLPVTEMAGMVPARWPLGLAAAVMLASGGLSVAAVRHVTMDSLAPKWSRVSPVKGLQRIFSMSGLMGGGTALMKLAAVAGVAMVVVVPMVRELAHVEDVGGIGGAVVRVLAASALMLLLVAVVDGAISWMLREKKLMMSLDEVKRESRQNDGAPEVKAAIRRAQFAASKRRLQTSLAEASVVVVNPVHFAVALRYRPGIDAAPVVIEKGRLETALAIIAVAGEMAIPVVRTPRLARALFFTAKIGQPVREELFNAVATILAFVMRVDAETVARAAPGVFVPPAFDFDEHGERRKAGAA</sequence>
<keyword evidence="4" id="KW-0282">Flagellum</keyword>
<dbReference type="GO" id="GO:0009306">
    <property type="term" value="P:protein secretion"/>
    <property type="evidence" value="ECO:0007669"/>
    <property type="project" value="InterPro"/>
</dbReference>
<dbReference type="InterPro" id="IPR006135">
    <property type="entry name" value="T3SS_substrate_exporter"/>
</dbReference>
<reference evidence="4" key="1">
    <citation type="journal article" date="2014" name="Int. J. Syst. Evol. Microbiol.">
        <title>Complete genome sequence of Corynebacterium casei LMG S-19264T (=DSM 44701T), isolated from a smear-ripened cheese.</title>
        <authorList>
            <consortium name="US DOE Joint Genome Institute (JGI-PGF)"/>
            <person name="Walter F."/>
            <person name="Albersmeier A."/>
            <person name="Kalinowski J."/>
            <person name="Ruckert C."/>
        </authorList>
    </citation>
    <scope>NUCLEOTIDE SEQUENCE</scope>
    <source>
        <strain evidence="4">CGMCC 1.15519</strain>
    </source>
</reference>
<feature type="transmembrane region" description="Helical" evidence="3">
    <location>
        <begin position="84"/>
        <end position="105"/>
    </location>
</feature>
<feature type="transmembrane region" description="Helical" evidence="3">
    <location>
        <begin position="33"/>
        <end position="64"/>
    </location>
</feature>
<reference evidence="4" key="2">
    <citation type="submission" date="2020-09" db="EMBL/GenBank/DDBJ databases">
        <authorList>
            <person name="Sun Q."/>
            <person name="Zhou Y."/>
        </authorList>
    </citation>
    <scope>NUCLEOTIDE SEQUENCE</scope>
    <source>
        <strain evidence="4">CGMCC 1.15519</strain>
    </source>
</reference>
<organism evidence="4 5">
    <name type="scientific">Sandarakinorhabdus glacialis</name>
    <dbReference type="NCBI Taxonomy" id="1614636"/>
    <lineage>
        <taxon>Bacteria</taxon>
        <taxon>Pseudomonadati</taxon>
        <taxon>Pseudomonadota</taxon>
        <taxon>Alphaproteobacteria</taxon>
        <taxon>Sphingomonadales</taxon>
        <taxon>Sphingosinicellaceae</taxon>
        <taxon>Sandarakinorhabdus</taxon>
    </lineage>
</organism>